<keyword evidence="10" id="KW-0735">Signal-anchor</keyword>
<dbReference type="AlphaFoldDB" id="A0A336M3W6"/>
<evidence type="ECO:0000256" key="6">
    <source>
        <dbReference type="ARBA" id="ARBA00022692"/>
    </source>
</evidence>
<comment type="subcellular location">
    <subcellularLocation>
        <location evidence="2">Cell membrane</location>
        <topology evidence="2">Lipid-anchor</topology>
        <topology evidence="2">GPI-anchor</topology>
    </subcellularLocation>
    <subcellularLocation>
        <location evidence="1">Membrane</location>
        <topology evidence="1">Single-pass type II membrane protein</topology>
    </subcellularLocation>
</comment>
<keyword evidence="8" id="KW-0378">Hydrolase</keyword>
<dbReference type="Gene3D" id="2.60.40.1730">
    <property type="entry name" value="tricorn interacting facor f3 domain"/>
    <property type="match status" value="1"/>
</dbReference>
<dbReference type="EMBL" id="UFQT01000309">
    <property type="protein sequence ID" value="SSX23097.1"/>
    <property type="molecule type" value="Genomic_DNA"/>
</dbReference>
<sequence>MIIFFKSLLFLSLSVLTYCDNPFSTQPIFVSTQLDEKHNYRLPNNTRPLHYNIHLTTNIEQADFDFYGSVEITLEAVENTKNLTIHYRQLTINEVKLIDVETKKEIKFNEPHYDEITEHFVIPVESELVNGTQYLLSIEYNGTLRDDLAGFHKSSYTDDDGNVVRQAGTHFEPHNARHAFPCYDEPSIRTTFDIVITHSNSYHAVCNMPVKSIEAKENGMVATHFERTPKVQTYLIAFVVSDFSSVSFEKTDGILYNLYAKPSAIRDGQGDYGLFTGEKILTNQEKYFQTKFSLPQMSQIAMPNFGAGAMENWGIVIYMQDLLLYDESSENLQEKHDVGHIIGHEFAR</sequence>
<comment type="cofactor">
    <cofactor evidence="17">
        <name>Zn(2+)</name>
        <dbReference type="ChEBI" id="CHEBI:29105"/>
    </cofactor>
    <text evidence="17">Binds 1 zinc ion per subunit.</text>
</comment>
<feature type="domain" description="Peptidase M1 membrane alanine aminopeptidase" evidence="19">
    <location>
        <begin position="276"/>
        <end position="347"/>
    </location>
</feature>
<evidence type="ECO:0000256" key="14">
    <source>
        <dbReference type="ARBA" id="ARBA00023180"/>
    </source>
</evidence>
<evidence type="ECO:0000256" key="1">
    <source>
        <dbReference type="ARBA" id="ARBA00004606"/>
    </source>
</evidence>
<evidence type="ECO:0000256" key="5">
    <source>
        <dbReference type="ARBA" id="ARBA00022670"/>
    </source>
</evidence>
<evidence type="ECO:0000256" key="15">
    <source>
        <dbReference type="ARBA" id="ARBA00023288"/>
    </source>
</evidence>
<dbReference type="GO" id="GO:0005886">
    <property type="term" value="C:plasma membrane"/>
    <property type="evidence" value="ECO:0007669"/>
    <property type="project" value="UniProtKB-SubCell"/>
</dbReference>
<keyword evidence="6" id="KW-0812">Transmembrane</keyword>
<feature type="domain" description="Aminopeptidase N-like N-terminal" evidence="20">
    <location>
        <begin position="48"/>
        <end position="235"/>
    </location>
</feature>
<dbReference type="GO" id="GO:0098552">
    <property type="term" value="C:side of membrane"/>
    <property type="evidence" value="ECO:0007669"/>
    <property type="project" value="UniProtKB-KW"/>
</dbReference>
<accession>A0A336M3W6</accession>
<comment type="similarity">
    <text evidence="3">Belongs to the peptidase M1 family.</text>
</comment>
<dbReference type="InterPro" id="IPR045357">
    <property type="entry name" value="Aminopeptidase_N-like_N"/>
</dbReference>
<dbReference type="InterPro" id="IPR034016">
    <property type="entry name" value="M1_APN-typ"/>
</dbReference>
<dbReference type="GO" id="GO:0005737">
    <property type="term" value="C:cytoplasm"/>
    <property type="evidence" value="ECO:0007669"/>
    <property type="project" value="TreeGrafter"/>
</dbReference>
<name>A0A336M3W6_CULSO</name>
<gene>
    <name evidence="21" type="primary">CSON008207</name>
</gene>
<evidence type="ECO:0000256" key="10">
    <source>
        <dbReference type="ARBA" id="ARBA00022968"/>
    </source>
</evidence>
<dbReference type="Pfam" id="PF17900">
    <property type="entry name" value="Peptidase_M1_N"/>
    <property type="match status" value="1"/>
</dbReference>
<keyword evidence="18" id="KW-0732">Signal</keyword>
<dbReference type="GO" id="GO:0070006">
    <property type="term" value="F:metalloaminopeptidase activity"/>
    <property type="evidence" value="ECO:0007669"/>
    <property type="project" value="TreeGrafter"/>
</dbReference>
<evidence type="ECO:0000256" key="7">
    <source>
        <dbReference type="ARBA" id="ARBA00022723"/>
    </source>
</evidence>
<dbReference type="SUPFAM" id="SSF55486">
    <property type="entry name" value="Metalloproteases ('zincins'), catalytic domain"/>
    <property type="match status" value="1"/>
</dbReference>
<evidence type="ECO:0000256" key="4">
    <source>
        <dbReference type="ARBA" id="ARBA00022622"/>
    </source>
</evidence>
<keyword evidence="13" id="KW-0472">Membrane</keyword>
<keyword evidence="11" id="KW-1133">Transmembrane helix</keyword>
<evidence type="ECO:0000313" key="21">
    <source>
        <dbReference type="EMBL" id="SSX23097.1"/>
    </source>
</evidence>
<feature type="chain" id="PRO_5016338921" evidence="18">
    <location>
        <begin position="20"/>
        <end position="348"/>
    </location>
</feature>
<dbReference type="PRINTS" id="PR00756">
    <property type="entry name" value="ALADIPTASE"/>
</dbReference>
<keyword evidence="7 17" id="KW-0479">Metal-binding</keyword>
<dbReference type="FunFam" id="2.60.40.1730:FF:000012">
    <property type="entry name" value="Aminopeptidase N"/>
    <property type="match status" value="1"/>
</dbReference>
<dbReference type="Gene3D" id="1.10.390.10">
    <property type="entry name" value="Neutral Protease Domain 2"/>
    <property type="match status" value="1"/>
</dbReference>
<dbReference type="Pfam" id="PF01433">
    <property type="entry name" value="Peptidase_M1"/>
    <property type="match status" value="1"/>
</dbReference>
<dbReference type="CDD" id="cd09601">
    <property type="entry name" value="M1_APN-Q_like"/>
    <property type="match status" value="1"/>
</dbReference>
<dbReference type="InterPro" id="IPR027268">
    <property type="entry name" value="Peptidase_M4/M1_CTD_sf"/>
</dbReference>
<dbReference type="InterPro" id="IPR001930">
    <property type="entry name" value="Peptidase_M1"/>
</dbReference>
<protein>
    <submittedName>
        <fullName evidence="21">CSON008207 protein</fullName>
    </submittedName>
</protein>
<organism evidence="21">
    <name type="scientific">Culicoides sonorensis</name>
    <name type="common">Biting midge</name>
    <dbReference type="NCBI Taxonomy" id="179676"/>
    <lineage>
        <taxon>Eukaryota</taxon>
        <taxon>Metazoa</taxon>
        <taxon>Ecdysozoa</taxon>
        <taxon>Arthropoda</taxon>
        <taxon>Hexapoda</taxon>
        <taxon>Insecta</taxon>
        <taxon>Pterygota</taxon>
        <taxon>Neoptera</taxon>
        <taxon>Endopterygota</taxon>
        <taxon>Diptera</taxon>
        <taxon>Nematocera</taxon>
        <taxon>Chironomoidea</taxon>
        <taxon>Ceratopogonidae</taxon>
        <taxon>Ceratopogoninae</taxon>
        <taxon>Culicoides</taxon>
        <taxon>Monoculicoides</taxon>
    </lineage>
</organism>
<dbReference type="GO" id="GO:0006508">
    <property type="term" value="P:proteolysis"/>
    <property type="evidence" value="ECO:0007669"/>
    <property type="project" value="UniProtKB-KW"/>
</dbReference>
<evidence type="ECO:0000256" key="9">
    <source>
        <dbReference type="ARBA" id="ARBA00022833"/>
    </source>
</evidence>
<dbReference type="GO" id="GO:0042277">
    <property type="term" value="F:peptide binding"/>
    <property type="evidence" value="ECO:0007669"/>
    <property type="project" value="TreeGrafter"/>
</dbReference>
<feature type="active site" description="Proton acceptor" evidence="16">
    <location>
        <position position="345"/>
    </location>
</feature>
<dbReference type="PANTHER" id="PTHR11533:SF290">
    <property type="entry name" value="AMINOPEPTIDASE"/>
    <property type="match status" value="1"/>
</dbReference>
<dbReference type="GO" id="GO:0008270">
    <property type="term" value="F:zinc ion binding"/>
    <property type="evidence" value="ECO:0007669"/>
    <property type="project" value="InterPro"/>
</dbReference>
<feature type="signal peptide" evidence="18">
    <location>
        <begin position="1"/>
        <end position="19"/>
    </location>
</feature>
<dbReference type="InterPro" id="IPR014782">
    <property type="entry name" value="Peptidase_M1_dom"/>
</dbReference>
<dbReference type="GO" id="GO:0043171">
    <property type="term" value="P:peptide catabolic process"/>
    <property type="evidence" value="ECO:0007669"/>
    <property type="project" value="TreeGrafter"/>
</dbReference>
<evidence type="ECO:0000256" key="3">
    <source>
        <dbReference type="ARBA" id="ARBA00010136"/>
    </source>
</evidence>
<dbReference type="PANTHER" id="PTHR11533">
    <property type="entry name" value="PROTEASE M1 ZINC METALLOPROTEASE"/>
    <property type="match status" value="1"/>
</dbReference>
<dbReference type="InterPro" id="IPR042097">
    <property type="entry name" value="Aminopeptidase_N-like_N_sf"/>
</dbReference>
<evidence type="ECO:0000256" key="12">
    <source>
        <dbReference type="ARBA" id="ARBA00023049"/>
    </source>
</evidence>
<evidence type="ECO:0000259" key="20">
    <source>
        <dbReference type="Pfam" id="PF17900"/>
    </source>
</evidence>
<keyword evidence="15" id="KW-0449">Lipoprotein</keyword>
<feature type="binding site" evidence="17">
    <location>
        <position position="344"/>
    </location>
    <ligand>
        <name>Zn(2+)</name>
        <dbReference type="ChEBI" id="CHEBI:29105"/>
        <note>catalytic</note>
    </ligand>
</feature>
<keyword evidence="5" id="KW-0645">Protease</keyword>
<keyword evidence="9 17" id="KW-0862">Zinc</keyword>
<evidence type="ECO:0000256" key="16">
    <source>
        <dbReference type="PIRSR" id="PIRSR634016-1"/>
    </source>
</evidence>
<dbReference type="VEuPathDB" id="VectorBase:CSON008207"/>
<keyword evidence="4" id="KW-0336">GPI-anchor</keyword>
<evidence type="ECO:0000256" key="2">
    <source>
        <dbReference type="ARBA" id="ARBA00004609"/>
    </source>
</evidence>
<evidence type="ECO:0000256" key="13">
    <source>
        <dbReference type="ARBA" id="ARBA00023136"/>
    </source>
</evidence>
<evidence type="ECO:0000259" key="19">
    <source>
        <dbReference type="Pfam" id="PF01433"/>
    </source>
</evidence>
<evidence type="ECO:0000256" key="17">
    <source>
        <dbReference type="PIRSR" id="PIRSR634016-3"/>
    </source>
</evidence>
<dbReference type="SUPFAM" id="SSF63737">
    <property type="entry name" value="Leukotriene A4 hydrolase N-terminal domain"/>
    <property type="match status" value="1"/>
</dbReference>
<reference evidence="21" key="1">
    <citation type="submission" date="2018-07" db="EMBL/GenBank/DDBJ databases">
        <authorList>
            <person name="Quirk P.G."/>
            <person name="Krulwich T.A."/>
        </authorList>
    </citation>
    <scope>NUCLEOTIDE SEQUENCE</scope>
</reference>
<keyword evidence="12" id="KW-0482">Metalloprotease</keyword>
<evidence type="ECO:0000256" key="11">
    <source>
        <dbReference type="ARBA" id="ARBA00022989"/>
    </source>
</evidence>
<evidence type="ECO:0000256" key="8">
    <source>
        <dbReference type="ARBA" id="ARBA00022801"/>
    </source>
</evidence>
<dbReference type="InterPro" id="IPR050344">
    <property type="entry name" value="Peptidase_M1_aminopeptidases"/>
</dbReference>
<dbReference type="GO" id="GO:0005615">
    <property type="term" value="C:extracellular space"/>
    <property type="evidence" value="ECO:0007669"/>
    <property type="project" value="TreeGrafter"/>
</dbReference>
<evidence type="ECO:0000256" key="18">
    <source>
        <dbReference type="SAM" id="SignalP"/>
    </source>
</evidence>
<keyword evidence="14" id="KW-0325">Glycoprotein</keyword>
<proteinExistence type="inferred from homology"/>